<protein>
    <recommendedName>
        <fullName evidence="6">Ankyrin repeat domain-containing protein</fullName>
    </recommendedName>
</protein>
<comment type="caution">
    <text evidence="4">The sequence shown here is derived from an EMBL/GenBank/DDBJ whole genome shotgun (WGS) entry which is preliminary data.</text>
</comment>
<evidence type="ECO:0000313" key="5">
    <source>
        <dbReference type="Proteomes" id="UP000487757"/>
    </source>
</evidence>
<dbReference type="SMART" id="SM00248">
    <property type="entry name" value="ANK"/>
    <property type="match status" value="7"/>
</dbReference>
<dbReference type="Gene3D" id="1.25.40.20">
    <property type="entry name" value="Ankyrin repeat-containing domain"/>
    <property type="match status" value="2"/>
</dbReference>
<organism evidence="4 5">
    <name type="scientific">Pedobacter petrophilus</name>
    <dbReference type="NCBI Taxonomy" id="1908241"/>
    <lineage>
        <taxon>Bacteria</taxon>
        <taxon>Pseudomonadati</taxon>
        <taxon>Bacteroidota</taxon>
        <taxon>Sphingobacteriia</taxon>
        <taxon>Sphingobacteriales</taxon>
        <taxon>Sphingobacteriaceae</taxon>
        <taxon>Pedobacter</taxon>
    </lineage>
</organism>
<evidence type="ECO:0008006" key="6">
    <source>
        <dbReference type="Google" id="ProtNLM"/>
    </source>
</evidence>
<accession>A0A7K0FWT2</accession>
<dbReference type="AlphaFoldDB" id="A0A7K0FWT2"/>
<feature type="repeat" description="ANK" evidence="3">
    <location>
        <begin position="229"/>
        <end position="261"/>
    </location>
</feature>
<dbReference type="PANTHER" id="PTHR24189">
    <property type="entry name" value="MYOTROPHIN"/>
    <property type="match status" value="1"/>
</dbReference>
<evidence type="ECO:0000256" key="1">
    <source>
        <dbReference type="ARBA" id="ARBA00022737"/>
    </source>
</evidence>
<dbReference type="Proteomes" id="UP000487757">
    <property type="component" value="Unassembled WGS sequence"/>
</dbReference>
<keyword evidence="1" id="KW-0677">Repeat</keyword>
<keyword evidence="5" id="KW-1185">Reference proteome</keyword>
<dbReference type="OrthoDB" id="5657095at2"/>
<dbReference type="InterPro" id="IPR036770">
    <property type="entry name" value="Ankyrin_rpt-contain_sf"/>
</dbReference>
<dbReference type="InterPro" id="IPR050745">
    <property type="entry name" value="Multifunctional_regulatory"/>
</dbReference>
<evidence type="ECO:0000256" key="3">
    <source>
        <dbReference type="PROSITE-ProRule" id="PRU00023"/>
    </source>
</evidence>
<name>A0A7K0FWT2_9SPHI</name>
<dbReference type="Pfam" id="PF12796">
    <property type="entry name" value="Ank_2"/>
    <property type="match status" value="1"/>
</dbReference>
<proteinExistence type="predicted"/>
<keyword evidence="2 3" id="KW-0040">ANK repeat</keyword>
<dbReference type="InterPro" id="IPR002110">
    <property type="entry name" value="Ankyrin_rpt"/>
</dbReference>
<evidence type="ECO:0000256" key="2">
    <source>
        <dbReference type="ARBA" id="ARBA00023043"/>
    </source>
</evidence>
<dbReference type="PROSITE" id="PS50088">
    <property type="entry name" value="ANK_REPEAT"/>
    <property type="match status" value="1"/>
</dbReference>
<dbReference type="SUPFAM" id="SSF48403">
    <property type="entry name" value="Ankyrin repeat"/>
    <property type="match status" value="1"/>
</dbReference>
<gene>
    <name evidence="4" type="ORF">GJU39_05475</name>
</gene>
<dbReference type="RefSeq" id="WP_154279694.1">
    <property type="nucleotide sequence ID" value="NZ_JBHUJQ010000001.1"/>
</dbReference>
<reference evidence="4 5" key="1">
    <citation type="submission" date="2019-11" db="EMBL/GenBank/DDBJ databases">
        <title>Pedobacter petrophilus genome.</title>
        <authorList>
            <person name="Feldbauer M.J."/>
            <person name="Newman J.D."/>
        </authorList>
    </citation>
    <scope>NUCLEOTIDE SEQUENCE [LARGE SCALE GENOMIC DNA]</scope>
    <source>
        <strain evidence="4 5">LMG 29686</strain>
    </source>
</reference>
<evidence type="ECO:0000313" key="4">
    <source>
        <dbReference type="EMBL" id="MRX75534.1"/>
    </source>
</evidence>
<dbReference type="PANTHER" id="PTHR24189:SF50">
    <property type="entry name" value="ANKYRIN REPEAT AND SOCS BOX PROTEIN 2"/>
    <property type="match status" value="1"/>
</dbReference>
<dbReference type="EMBL" id="WKKH01000006">
    <property type="protein sequence ID" value="MRX75534.1"/>
    <property type="molecule type" value="Genomic_DNA"/>
</dbReference>
<sequence>MVFFRIGSGFVKKEDESNGQSMTGNVSPSLNALQRRALEIKPIQIISMSEQNLEQLLLQGQFEQALSSIQSGDKLSKNIPEHQKSQILERLFSNEQYELINELVAGKWIETDVYEFDSFDKSVFGKIVWNLKNDEKALSFFQDFVTKFENLNDEVEAKTLINYFLEKGASIEKIKILIDAGCDINFTNNAEENLIHQVIKTNLMKPQLSISYLELLIKEGVDVNAPNIVKKTPLITAVESNKPDYLDILLQNGANPNDLDQDENSAFFYAVAHKQDLNIYLKLKDFGSPDFEKINKAGVSTFFEYLRMMYASEKNLELLSTMISDGADLYQANMYYGKEKTPLDLIAEKQPEILQTVLDLGGIDVNHQDNHGNTLLHKVCGFNVNYEAERAKETYKKVKLLLENGADISMSNDEDKTPLMLASDDNLKIKTVELLMKNA</sequence>